<gene>
    <name evidence="1" type="ORF">JAN5088_03243</name>
</gene>
<dbReference type="RefSeq" id="WP_055683831.1">
    <property type="nucleotide sequence ID" value="NZ_CXPG01000022.1"/>
</dbReference>
<organism evidence="1 2">
    <name type="scientific">Jannaschia rubra</name>
    <dbReference type="NCBI Taxonomy" id="282197"/>
    <lineage>
        <taxon>Bacteria</taxon>
        <taxon>Pseudomonadati</taxon>
        <taxon>Pseudomonadota</taxon>
        <taxon>Alphaproteobacteria</taxon>
        <taxon>Rhodobacterales</taxon>
        <taxon>Roseobacteraceae</taxon>
        <taxon>Jannaschia</taxon>
    </lineage>
</organism>
<dbReference type="PROSITE" id="PS51257">
    <property type="entry name" value="PROKAR_LIPOPROTEIN"/>
    <property type="match status" value="1"/>
</dbReference>
<evidence type="ECO:0000313" key="1">
    <source>
        <dbReference type="EMBL" id="CTQ34447.1"/>
    </source>
</evidence>
<name>A0A0M6XV05_9RHOB</name>
<dbReference type="Proteomes" id="UP000048908">
    <property type="component" value="Unassembled WGS sequence"/>
</dbReference>
<dbReference type="AlphaFoldDB" id="A0A0M6XV05"/>
<dbReference type="EMBL" id="CXPG01000022">
    <property type="protein sequence ID" value="CTQ34447.1"/>
    <property type="molecule type" value="Genomic_DNA"/>
</dbReference>
<protein>
    <submittedName>
        <fullName evidence="1">Uncharacterized protein</fullName>
    </submittedName>
</protein>
<proteinExistence type="predicted"/>
<keyword evidence="2" id="KW-1185">Reference proteome</keyword>
<accession>A0A0M6XV05</accession>
<sequence length="108" mass="11141">MTSGFKANVVFEADLPERLAAGAAIVVSCTVAPTRRSGGYRGEWTVQVVMPSGERQQLVTQRTPSEARIIKTLAGLASLLSDAGCSTVNIPFRAGGGATNSIESAATS</sequence>
<evidence type="ECO:0000313" key="2">
    <source>
        <dbReference type="Proteomes" id="UP000048908"/>
    </source>
</evidence>
<reference evidence="1 2" key="1">
    <citation type="submission" date="2015-07" db="EMBL/GenBank/DDBJ databases">
        <authorList>
            <person name="Noorani M."/>
        </authorList>
    </citation>
    <scope>NUCLEOTIDE SEQUENCE [LARGE SCALE GENOMIC DNA]</scope>
    <source>
        <strain evidence="1 2">CECT 5088</strain>
    </source>
</reference>